<dbReference type="RefSeq" id="XP_016471753.1">
    <property type="nucleotide sequence ID" value="XM_016616267.1"/>
</dbReference>
<accession>A0A1S4A531</accession>
<dbReference type="AlphaFoldDB" id="A0A1S4A531"/>
<dbReference type="PaxDb" id="4097-A0A1S4A531"/>
<feature type="region of interest" description="Disordered" evidence="1">
    <location>
        <begin position="114"/>
        <end position="138"/>
    </location>
</feature>
<evidence type="ECO:0000313" key="2">
    <source>
        <dbReference type="RefSeq" id="XP_016471753.1"/>
    </source>
</evidence>
<name>A0A1S4A531_TOBAC</name>
<dbReference type="OrthoDB" id="10337701at2759"/>
<gene>
    <name evidence="2" type="primary">LOC107793825</name>
</gene>
<proteinExistence type="predicted"/>
<organism evidence="2">
    <name type="scientific">Nicotiana tabacum</name>
    <name type="common">Common tobacco</name>
    <dbReference type="NCBI Taxonomy" id="4097"/>
    <lineage>
        <taxon>Eukaryota</taxon>
        <taxon>Viridiplantae</taxon>
        <taxon>Streptophyta</taxon>
        <taxon>Embryophyta</taxon>
        <taxon>Tracheophyta</taxon>
        <taxon>Spermatophyta</taxon>
        <taxon>Magnoliopsida</taxon>
        <taxon>eudicotyledons</taxon>
        <taxon>Gunneridae</taxon>
        <taxon>Pentapetalae</taxon>
        <taxon>asterids</taxon>
        <taxon>lamiids</taxon>
        <taxon>Solanales</taxon>
        <taxon>Solanaceae</taxon>
        <taxon>Nicotianoideae</taxon>
        <taxon>Nicotianeae</taxon>
        <taxon>Nicotiana</taxon>
    </lineage>
</organism>
<reference evidence="2" key="1">
    <citation type="submission" date="2025-08" db="UniProtKB">
        <authorList>
            <consortium name="RefSeq"/>
        </authorList>
    </citation>
    <scope>IDENTIFICATION</scope>
</reference>
<evidence type="ECO:0000256" key="1">
    <source>
        <dbReference type="SAM" id="MobiDB-lite"/>
    </source>
</evidence>
<protein>
    <submittedName>
        <fullName evidence="2">Uncharacterized protein</fullName>
    </submittedName>
</protein>
<sequence>MELTSPGQQNLLHITHDMFSILEKGSPLASFIRSPFFRGSSMPVVLRSTKTAGLPFIGFPGLLHHPGGPSCGVDLTWPALGKFFPPPMTIQLSYLWKVSGEKYMLQIGVIERAGPPTDGGRTEGAAPTDGDVAGQTGA</sequence>
<dbReference type="KEGG" id="nta:107793825"/>